<dbReference type="PANTHER" id="PTHR31158">
    <property type="entry name" value="DUAL OXIDASE 2"/>
    <property type="match status" value="1"/>
</dbReference>
<dbReference type="Proteomes" id="UP000270296">
    <property type="component" value="Unassembled WGS sequence"/>
</dbReference>
<feature type="transmembrane region" description="Helical" evidence="7">
    <location>
        <begin position="25"/>
        <end position="49"/>
    </location>
</feature>
<organism evidence="10">
    <name type="scientific">Soboliphyme baturini</name>
    <dbReference type="NCBI Taxonomy" id="241478"/>
    <lineage>
        <taxon>Eukaryota</taxon>
        <taxon>Metazoa</taxon>
        <taxon>Ecdysozoa</taxon>
        <taxon>Nematoda</taxon>
        <taxon>Enoplea</taxon>
        <taxon>Dorylaimia</taxon>
        <taxon>Dioctophymatida</taxon>
        <taxon>Dioctophymatoidea</taxon>
        <taxon>Soboliphymatidae</taxon>
        <taxon>Soboliphyme</taxon>
    </lineage>
</organism>
<evidence type="ECO:0000256" key="3">
    <source>
        <dbReference type="ARBA" id="ARBA00022692"/>
    </source>
</evidence>
<dbReference type="PANTHER" id="PTHR31158:SF10">
    <property type="entry name" value="LD27791P"/>
    <property type="match status" value="1"/>
</dbReference>
<dbReference type="GO" id="GO:0005789">
    <property type="term" value="C:endoplasmic reticulum membrane"/>
    <property type="evidence" value="ECO:0007669"/>
    <property type="project" value="InterPro"/>
</dbReference>
<evidence type="ECO:0000256" key="1">
    <source>
        <dbReference type="ARBA" id="ARBA00004141"/>
    </source>
</evidence>
<keyword evidence="9" id="KW-1185">Reference proteome</keyword>
<keyword evidence="6" id="KW-0325">Glycoprotein</keyword>
<reference evidence="8 9" key="2">
    <citation type="submission" date="2018-11" db="EMBL/GenBank/DDBJ databases">
        <authorList>
            <consortium name="Pathogen Informatics"/>
        </authorList>
    </citation>
    <scope>NUCLEOTIDE SEQUENCE [LARGE SCALE GENOMIC DNA]</scope>
</reference>
<evidence type="ECO:0000313" key="9">
    <source>
        <dbReference type="Proteomes" id="UP000270296"/>
    </source>
</evidence>
<evidence type="ECO:0000256" key="5">
    <source>
        <dbReference type="ARBA" id="ARBA00023136"/>
    </source>
</evidence>
<evidence type="ECO:0000256" key="6">
    <source>
        <dbReference type="ARBA" id="ARBA00023180"/>
    </source>
</evidence>
<dbReference type="AlphaFoldDB" id="A0A183ITL4"/>
<name>A0A183ITL4_9BILA</name>
<evidence type="ECO:0000313" key="8">
    <source>
        <dbReference type="EMBL" id="VDP11306.1"/>
    </source>
</evidence>
<gene>
    <name evidence="8" type="ORF">SBAD_LOCUS6961</name>
</gene>
<proteinExistence type="inferred from homology"/>
<dbReference type="GO" id="GO:0015031">
    <property type="term" value="P:protein transport"/>
    <property type="evidence" value="ECO:0007669"/>
    <property type="project" value="InterPro"/>
</dbReference>
<dbReference type="WBParaSite" id="SBAD_0000722601-mRNA-1">
    <property type="protein sequence ID" value="SBAD_0000722601-mRNA-1"/>
    <property type="gene ID" value="SBAD_0000722601"/>
</dbReference>
<dbReference type="EMBL" id="UZAM01010196">
    <property type="protein sequence ID" value="VDP11306.1"/>
    <property type="molecule type" value="Genomic_DNA"/>
</dbReference>
<evidence type="ECO:0000256" key="7">
    <source>
        <dbReference type="SAM" id="Phobius"/>
    </source>
</evidence>
<protein>
    <submittedName>
        <fullName evidence="10">Lig_chan-Glu_bd domain-containing protein</fullName>
    </submittedName>
</protein>
<dbReference type="InterPro" id="IPR018469">
    <property type="entry name" value="Dual_oxidase_maturation_fac"/>
</dbReference>
<evidence type="ECO:0000313" key="10">
    <source>
        <dbReference type="WBParaSite" id="SBAD_0000722601-mRNA-1"/>
    </source>
</evidence>
<keyword evidence="5 7" id="KW-0472">Membrane</keyword>
<reference evidence="10" key="1">
    <citation type="submission" date="2016-06" db="UniProtKB">
        <authorList>
            <consortium name="WormBaseParasite"/>
        </authorList>
    </citation>
    <scope>IDENTIFICATION</scope>
</reference>
<dbReference type="OrthoDB" id="10042652at2759"/>
<evidence type="ECO:0000256" key="2">
    <source>
        <dbReference type="ARBA" id="ARBA00009816"/>
    </source>
</evidence>
<keyword evidence="4 7" id="KW-1133">Transmembrane helix</keyword>
<comment type="similarity">
    <text evidence="2">Belongs to the DUOXA family.</text>
</comment>
<comment type="subcellular location">
    <subcellularLocation>
        <location evidence="1">Membrane</location>
        <topology evidence="1">Multi-pass membrane protein</topology>
    </subcellularLocation>
</comment>
<sequence length="217" mass="24608">MVQGWFDAFRHSGSPTWYGDHRTPVIAEVTTVLTGLLFVSLFSTFMIIFPGVRKAVSTFKGVATLPALEAGFEEFNSLIKRWSSLLAFTQTLFIGSAVLGAYSSPSWHRAELSINAPYRSFSEERLFALLGVKIGLSHMNVTLQSLQTVGQIRYLDFNERFYFLDVKSMEKNLRSALRSGLPYPIITVIEYMSMDKGGLSWGRRYRLGGYYTKILLW</sequence>
<evidence type="ECO:0000256" key="4">
    <source>
        <dbReference type="ARBA" id="ARBA00022989"/>
    </source>
</evidence>
<accession>A0A183ITL4</accession>
<dbReference type="Pfam" id="PF10204">
    <property type="entry name" value="DuoxA"/>
    <property type="match status" value="1"/>
</dbReference>
<keyword evidence="3 7" id="KW-0812">Transmembrane</keyword>